<protein>
    <submittedName>
        <fullName evidence="8">Uncharacterized protein</fullName>
    </submittedName>
</protein>
<dbReference type="GO" id="GO:0002224">
    <property type="term" value="P:toll-like receptor signaling pathway"/>
    <property type="evidence" value="ECO:0007669"/>
    <property type="project" value="InterPro"/>
</dbReference>
<feature type="transmembrane region" description="Helical" evidence="7">
    <location>
        <begin position="292"/>
        <end position="312"/>
    </location>
</feature>
<comment type="subcellular location">
    <subcellularLocation>
        <location evidence="1">Membrane</location>
        <topology evidence="1">Multi-pass membrane protein</topology>
    </subcellularLocation>
</comment>
<keyword evidence="4 7" id="KW-1133">Transmembrane helix</keyword>
<organism evidence="8 9">
    <name type="scientific">Mola mola</name>
    <name type="common">Ocean sunfish</name>
    <name type="synonym">Tetraodon mola</name>
    <dbReference type="NCBI Taxonomy" id="94237"/>
    <lineage>
        <taxon>Eukaryota</taxon>
        <taxon>Metazoa</taxon>
        <taxon>Chordata</taxon>
        <taxon>Craniata</taxon>
        <taxon>Vertebrata</taxon>
        <taxon>Euteleostomi</taxon>
        <taxon>Actinopterygii</taxon>
        <taxon>Neopterygii</taxon>
        <taxon>Teleostei</taxon>
        <taxon>Neoteleostei</taxon>
        <taxon>Acanthomorphata</taxon>
        <taxon>Eupercaria</taxon>
        <taxon>Tetraodontiformes</taxon>
        <taxon>Molidae</taxon>
        <taxon>Mola</taxon>
    </lineage>
</organism>
<dbReference type="Pfam" id="PF05978">
    <property type="entry name" value="UNC-93"/>
    <property type="match status" value="1"/>
</dbReference>
<dbReference type="Proteomes" id="UP000261620">
    <property type="component" value="Unplaced"/>
</dbReference>
<evidence type="ECO:0000256" key="7">
    <source>
        <dbReference type="SAM" id="Phobius"/>
    </source>
</evidence>
<dbReference type="InterPro" id="IPR036259">
    <property type="entry name" value="MFS_trans_sf"/>
</dbReference>
<sequence length="618" mass="70567">MEDINAEADGPAAPRNAIINELLNVGQEDNMEGNMEEFLGPQAEYNEEEEERKYYRRKRLGVIKNVLAASIGAMLVYSVYMGLLQMQLILHYDMTYREVKYSNLGLANIDHKMLMGINVTPIIALLYTPVLIRFLGTKWMMFLASGIYALFVSTNYWERYYTLVPSAVAIGVAIVPFWASLGNYITRMAQQYYEYVNYKDEHVQEQKKLPKGACHIYIIVFQSIFFIIFNLSFVFAEFPMLFILNGYLSNNGHILHNVKTCGANITGVIPGFNTTVLTNLPRSMLLIQVESVLMGFAFLAMIIFLVLCGPAYRTTEEIDLRSIGWGNIFQLPFKHLRDYRLRLLCPFFIYSGFEMLFAVTGFSLSYGVCVLGLDKLWLLIVVYGLASSVCSSLSLSLLRLPRWLCLVSGAAVHVVLLVTLLALPLPPNKTEFLGPLLVISALWGLGTALNKTGVSTLLGMLYAEEKERLDFVYTIYHWWQAVAIFIVYLWSELPMRAKLSILLATLLVACYCYWLMERRLANKVPYRLPRIPRPRHKVKGYRYLEEDNSDESDSEKSEVEENEEEEEEEEEHGAQDGEEEGRDAGFRGADSPAARRRGAEVHRRRPEDADMTEEERRA</sequence>
<dbReference type="GO" id="GO:0016020">
    <property type="term" value="C:membrane"/>
    <property type="evidence" value="ECO:0007669"/>
    <property type="project" value="UniProtKB-SubCell"/>
</dbReference>
<reference evidence="8" key="1">
    <citation type="submission" date="2025-08" db="UniProtKB">
        <authorList>
            <consortium name="Ensembl"/>
        </authorList>
    </citation>
    <scope>IDENTIFICATION</scope>
</reference>
<dbReference type="InterPro" id="IPR010291">
    <property type="entry name" value="Ion_channel_UNC-93"/>
</dbReference>
<feature type="transmembrane region" description="Helical" evidence="7">
    <location>
        <begin position="139"/>
        <end position="157"/>
    </location>
</feature>
<feature type="transmembrane region" description="Helical" evidence="7">
    <location>
        <begin position="62"/>
        <end position="83"/>
    </location>
</feature>
<feature type="transmembrane region" description="Helical" evidence="7">
    <location>
        <begin position="216"/>
        <end position="236"/>
    </location>
</feature>
<reference evidence="8" key="2">
    <citation type="submission" date="2025-09" db="UniProtKB">
        <authorList>
            <consortium name="Ensembl"/>
        </authorList>
    </citation>
    <scope>IDENTIFICATION</scope>
</reference>
<feature type="compositionally biased region" description="Basic and acidic residues" evidence="6">
    <location>
        <begin position="597"/>
        <end position="618"/>
    </location>
</feature>
<feature type="transmembrane region" description="Helical" evidence="7">
    <location>
        <begin position="497"/>
        <end position="516"/>
    </location>
</feature>
<keyword evidence="5 7" id="KW-0472">Membrane</keyword>
<proteinExistence type="inferred from homology"/>
<feature type="region of interest" description="Disordered" evidence="6">
    <location>
        <begin position="542"/>
        <end position="618"/>
    </location>
</feature>
<feature type="compositionally biased region" description="Acidic residues" evidence="6">
    <location>
        <begin position="560"/>
        <end position="581"/>
    </location>
</feature>
<name>A0A3Q3WHX4_MOLML</name>
<evidence type="ECO:0000256" key="1">
    <source>
        <dbReference type="ARBA" id="ARBA00004141"/>
    </source>
</evidence>
<dbReference type="SUPFAM" id="SSF103473">
    <property type="entry name" value="MFS general substrate transporter"/>
    <property type="match status" value="1"/>
</dbReference>
<dbReference type="Ensembl" id="ENSMMOT00000008588.1">
    <property type="protein sequence ID" value="ENSMMOP00000008434.1"/>
    <property type="gene ID" value="ENSMMOG00000006518.1"/>
</dbReference>
<dbReference type="PANTHER" id="PTHR46744">
    <property type="entry name" value="PROTEIN UNC-93 HOMOLOG B1"/>
    <property type="match status" value="1"/>
</dbReference>
<dbReference type="GO" id="GO:0034138">
    <property type="term" value="P:toll-like receptor 3 signaling pathway"/>
    <property type="evidence" value="ECO:0007669"/>
    <property type="project" value="TreeGrafter"/>
</dbReference>
<dbReference type="Gene3D" id="1.20.1250.20">
    <property type="entry name" value="MFS general substrate transporter like domains"/>
    <property type="match status" value="1"/>
</dbReference>
<evidence type="ECO:0000256" key="6">
    <source>
        <dbReference type="SAM" id="MobiDB-lite"/>
    </source>
</evidence>
<dbReference type="STRING" id="94237.ENSMMOP00000008434"/>
<comment type="similarity">
    <text evidence="2">Belongs to the unc-93 family.</text>
</comment>
<dbReference type="OMA" id="IFYGFFH"/>
<feature type="transmembrane region" description="Helical" evidence="7">
    <location>
        <begin position="163"/>
        <end position="185"/>
    </location>
</feature>
<feature type="transmembrane region" description="Helical" evidence="7">
    <location>
        <begin position="343"/>
        <end position="364"/>
    </location>
</feature>
<dbReference type="GO" id="GO:0006886">
    <property type="term" value="P:intracellular protein transport"/>
    <property type="evidence" value="ECO:0007669"/>
    <property type="project" value="TreeGrafter"/>
</dbReference>
<evidence type="ECO:0000256" key="3">
    <source>
        <dbReference type="ARBA" id="ARBA00022692"/>
    </source>
</evidence>
<accession>A0A3Q3WHX4</accession>
<dbReference type="AlphaFoldDB" id="A0A3Q3WHX4"/>
<dbReference type="GO" id="GO:0005764">
    <property type="term" value="C:lysosome"/>
    <property type="evidence" value="ECO:0007669"/>
    <property type="project" value="TreeGrafter"/>
</dbReference>
<feature type="transmembrane region" description="Helical" evidence="7">
    <location>
        <begin position="403"/>
        <end position="426"/>
    </location>
</feature>
<dbReference type="PANTHER" id="PTHR46744:SF1">
    <property type="entry name" value="PROTEIN UNC-93 HOMOLOG B1"/>
    <property type="match status" value="1"/>
</dbReference>
<evidence type="ECO:0000256" key="5">
    <source>
        <dbReference type="ARBA" id="ARBA00023136"/>
    </source>
</evidence>
<dbReference type="GO" id="GO:0034154">
    <property type="term" value="P:toll-like receptor 7 signaling pathway"/>
    <property type="evidence" value="ECO:0007669"/>
    <property type="project" value="TreeGrafter"/>
</dbReference>
<evidence type="ECO:0000313" key="8">
    <source>
        <dbReference type="Ensembl" id="ENSMMOP00000008434.1"/>
    </source>
</evidence>
<dbReference type="GO" id="GO:0035325">
    <property type="term" value="F:Toll-like receptor binding"/>
    <property type="evidence" value="ECO:0007669"/>
    <property type="project" value="InterPro"/>
</dbReference>
<evidence type="ECO:0000313" key="9">
    <source>
        <dbReference type="Proteomes" id="UP000261620"/>
    </source>
</evidence>
<dbReference type="GO" id="GO:0034162">
    <property type="term" value="P:toll-like receptor 9 signaling pathway"/>
    <property type="evidence" value="ECO:0007669"/>
    <property type="project" value="TreeGrafter"/>
</dbReference>
<keyword evidence="3 7" id="KW-0812">Transmembrane</keyword>
<dbReference type="InterPro" id="IPR043268">
    <property type="entry name" value="UNC93B1"/>
</dbReference>
<dbReference type="GO" id="GO:0005768">
    <property type="term" value="C:endosome"/>
    <property type="evidence" value="ECO:0007669"/>
    <property type="project" value="TreeGrafter"/>
</dbReference>
<evidence type="ECO:0000256" key="4">
    <source>
        <dbReference type="ARBA" id="ARBA00022989"/>
    </source>
</evidence>
<evidence type="ECO:0000256" key="2">
    <source>
        <dbReference type="ARBA" id="ARBA00009172"/>
    </source>
</evidence>
<feature type="transmembrane region" description="Helical" evidence="7">
    <location>
        <begin position="376"/>
        <end position="398"/>
    </location>
</feature>
<feature type="transmembrane region" description="Helical" evidence="7">
    <location>
        <begin position="471"/>
        <end position="491"/>
    </location>
</feature>
<keyword evidence="9" id="KW-1185">Reference proteome</keyword>
<feature type="transmembrane region" description="Helical" evidence="7">
    <location>
        <begin position="113"/>
        <end position="132"/>
    </location>
</feature>